<organism evidence="1 2">
    <name type="scientific">Wuchereria bancrofti</name>
    <dbReference type="NCBI Taxonomy" id="6293"/>
    <lineage>
        <taxon>Eukaryota</taxon>
        <taxon>Metazoa</taxon>
        <taxon>Ecdysozoa</taxon>
        <taxon>Nematoda</taxon>
        <taxon>Chromadorea</taxon>
        <taxon>Rhabditida</taxon>
        <taxon>Spirurina</taxon>
        <taxon>Spiruromorpha</taxon>
        <taxon>Filarioidea</taxon>
        <taxon>Onchocercidae</taxon>
        <taxon>Wuchereria</taxon>
    </lineage>
</organism>
<reference evidence="2" key="3">
    <citation type="submission" date="2024-02" db="UniProtKB">
        <authorList>
            <consortium name="WormBaseParasite"/>
        </authorList>
    </citation>
    <scope>IDENTIFICATION</scope>
    <source>
        <strain evidence="2">pt0022</strain>
    </source>
</reference>
<proteinExistence type="predicted"/>
<reference evidence="1" key="2">
    <citation type="journal article" date="2016" name="Mol. Ecol.">
        <title>Population genomics of the filarial nematode parasite Wuchereria bancrofti from mosquitoes.</title>
        <authorList>
            <person name="Small S.T."/>
            <person name="Reimer L.J."/>
            <person name="Tisch D.J."/>
            <person name="King C.L."/>
            <person name="Christensen B.M."/>
            <person name="Siba P.M."/>
            <person name="Kazura J.W."/>
            <person name="Serre D."/>
            <person name="Zimmerman P.A."/>
        </authorList>
    </citation>
    <scope>NUCLEOTIDE SEQUENCE</scope>
    <source>
        <strain evidence="1">pt0022</strain>
    </source>
</reference>
<name>A0AAF5RWE3_WUCBA</name>
<dbReference type="WBParaSite" id="mrna-Wban_07381">
    <property type="protein sequence ID" value="mrna-Wban_07381"/>
    <property type="gene ID" value="Wban_07381"/>
</dbReference>
<dbReference type="AlphaFoldDB" id="A0AAF5RWE3"/>
<dbReference type="Proteomes" id="UP000093561">
    <property type="component" value="Unassembled WGS sequence"/>
</dbReference>
<evidence type="ECO:0000313" key="2">
    <source>
        <dbReference type="WBParaSite" id="mrna-Wban_07381"/>
    </source>
</evidence>
<protein>
    <submittedName>
        <fullName evidence="2">Uncharacterized protein</fullName>
    </submittedName>
</protein>
<reference evidence="1" key="1">
    <citation type="submission" date="2015-03" db="EMBL/GenBank/DDBJ databases">
        <title>Wuchereria bancrofti Genome Sequencing Papua New Guinea Strain.</title>
        <authorList>
            <person name="Small S.T."/>
            <person name="Serre D."/>
            <person name="Zimmerman P.A."/>
        </authorList>
    </citation>
    <scope>NUCLEOTIDE SEQUENCE [LARGE SCALE GENOMIC DNA]</scope>
    <source>
        <strain evidence="1">pt0022</strain>
    </source>
</reference>
<evidence type="ECO:0000313" key="1">
    <source>
        <dbReference type="Proteomes" id="UP000093561"/>
    </source>
</evidence>
<accession>A0AAF5RWE3</accession>
<sequence>MNQNITSLFTANEMDSKKYGTIENNTEVENNNFNFHKETS</sequence>